<name>A0A9E8CN45_9HYPH</name>
<feature type="transmembrane region" description="Helical" evidence="1">
    <location>
        <begin position="85"/>
        <end position="108"/>
    </location>
</feature>
<keyword evidence="3" id="KW-0378">Hydrolase</keyword>
<dbReference type="GO" id="GO:0004175">
    <property type="term" value="F:endopeptidase activity"/>
    <property type="evidence" value="ECO:0007669"/>
    <property type="project" value="UniProtKB-ARBA"/>
</dbReference>
<dbReference type="GO" id="GO:0080120">
    <property type="term" value="P:CAAX-box protein maturation"/>
    <property type="evidence" value="ECO:0007669"/>
    <property type="project" value="UniProtKB-ARBA"/>
</dbReference>
<keyword evidence="1" id="KW-1133">Transmembrane helix</keyword>
<proteinExistence type="predicted"/>
<dbReference type="Pfam" id="PF02517">
    <property type="entry name" value="Rce1-like"/>
    <property type="match status" value="1"/>
</dbReference>
<feature type="domain" description="CAAX prenyl protease 2/Lysostaphin resistance protein A-like" evidence="2">
    <location>
        <begin position="120"/>
        <end position="208"/>
    </location>
</feature>
<dbReference type="PROSITE" id="PS51257">
    <property type="entry name" value="PROKAR_LIPOPROTEIN"/>
    <property type="match status" value="1"/>
</dbReference>
<dbReference type="AlphaFoldDB" id="A0A9E8CN45"/>
<keyword evidence="3" id="KW-0645">Protease</keyword>
<evidence type="ECO:0000313" key="3">
    <source>
        <dbReference type="EMBL" id="UZF89622.1"/>
    </source>
</evidence>
<reference evidence="3" key="1">
    <citation type="submission" date="2022-08" db="EMBL/GenBank/DDBJ databases">
        <title>Complete Genome Sequences of 2 Bosea sp. soil isolates.</title>
        <authorList>
            <person name="Alvarez Arevalo M."/>
            <person name="Sterndorff E.B."/>
            <person name="Faurdal D."/>
            <person name="Joergensen T.S."/>
            <person name="Weber T."/>
        </authorList>
    </citation>
    <scope>NUCLEOTIDE SEQUENCE</scope>
    <source>
        <strain evidence="3">NBC_00436</strain>
    </source>
</reference>
<feature type="transmembrane region" description="Helical" evidence="1">
    <location>
        <begin position="120"/>
        <end position="139"/>
    </location>
</feature>
<evidence type="ECO:0000259" key="2">
    <source>
        <dbReference type="Pfam" id="PF02517"/>
    </source>
</evidence>
<feature type="transmembrane region" description="Helical" evidence="1">
    <location>
        <begin position="196"/>
        <end position="216"/>
    </location>
</feature>
<protein>
    <submittedName>
        <fullName evidence="3">CPBP family intramembrane metalloprotease</fullName>
    </submittedName>
</protein>
<feature type="transmembrane region" description="Helical" evidence="1">
    <location>
        <begin position="46"/>
        <end position="64"/>
    </location>
</feature>
<keyword evidence="3" id="KW-0482">Metalloprotease</keyword>
<organism evidence="3">
    <name type="scientific">Bosea sp. NBC_00436</name>
    <dbReference type="NCBI Taxonomy" id="2969620"/>
    <lineage>
        <taxon>Bacteria</taxon>
        <taxon>Pseudomonadati</taxon>
        <taxon>Pseudomonadota</taxon>
        <taxon>Alphaproteobacteria</taxon>
        <taxon>Hyphomicrobiales</taxon>
        <taxon>Boseaceae</taxon>
        <taxon>Bosea</taxon>
    </lineage>
</organism>
<dbReference type="EMBL" id="CP102774">
    <property type="protein sequence ID" value="UZF89622.1"/>
    <property type="molecule type" value="Genomic_DNA"/>
</dbReference>
<accession>A0A9E8CN45</accession>
<dbReference type="GO" id="GO:0008237">
    <property type="term" value="F:metallopeptidase activity"/>
    <property type="evidence" value="ECO:0007669"/>
    <property type="project" value="UniProtKB-KW"/>
</dbReference>
<dbReference type="InterPro" id="IPR003675">
    <property type="entry name" value="Rce1/LyrA-like_dom"/>
</dbReference>
<sequence>MIRRDSAIAAGQVLLAVACGYSGVAVVSLLSSRLLGREPSFDGRETAFFLSLGLATLLLASLSSEPFRRALALSWPAERRVAVRFALALLGIFAIEAAVLFSGLLGSLDDFRAMSGSERSLLGLANAVVLAPVAEEGLFRGLLFTRLRRHYAALTTLVVVTLAFGLLHAENGLLHVVSVLPAGAFLGLAREFSGGIGLPILLHACMNLAVVIVGLAL</sequence>
<keyword evidence="1" id="KW-0472">Membrane</keyword>
<gene>
    <name evidence="3" type="ORF">NWE54_12915</name>
</gene>
<keyword evidence="1" id="KW-0812">Transmembrane</keyword>
<evidence type="ECO:0000256" key="1">
    <source>
        <dbReference type="SAM" id="Phobius"/>
    </source>
</evidence>